<proteinExistence type="predicted"/>
<dbReference type="PANTHER" id="PTHR36760">
    <property type="entry name" value="ACIDIC LEUCINE-RICH NUCLEAR PHOSPHOPROTEIN 32 FAMILY B PROTEIN"/>
    <property type="match status" value="1"/>
</dbReference>
<evidence type="ECO:0000313" key="2">
    <source>
        <dbReference type="EMBL" id="KAK1356011.1"/>
    </source>
</evidence>
<gene>
    <name evidence="2" type="ORF">POM88_049267</name>
</gene>
<keyword evidence="1" id="KW-1133">Transmembrane helix</keyword>
<feature type="transmembrane region" description="Helical" evidence="1">
    <location>
        <begin position="18"/>
        <end position="42"/>
    </location>
</feature>
<reference evidence="2" key="2">
    <citation type="submission" date="2023-05" db="EMBL/GenBank/DDBJ databases">
        <authorList>
            <person name="Schelkunov M.I."/>
        </authorList>
    </citation>
    <scope>NUCLEOTIDE SEQUENCE</scope>
    <source>
        <strain evidence="2">Hsosn_3</strain>
        <tissue evidence="2">Leaf</tissue>
    </source>
</reference>
<dbReference type="EMBL" id="JAUIZM010000011">
    <property type="protein sequence ID" value="KAK1356011.1"/>
    <property type="molecule type" value="Genomic_DNA"/>
</dbReference>
<organism evidence="2 3">
    <name type="scientific">Heracleum sosnowskyi</name>
    <dbReference type="NCBI Taxonomy" id="360622"/>
    <lineage>
        <taxon>Eukaryota</taxon>
        <taxon>Viridiplantae</taxon>
        <taxon>Streptophyta</taxon>
        <taxon>Embryophyta</taxon>
        <taxon>Tracheophyta</taxon>
        <taxon>Spermatophyta</taxon>
        <taxon>Magnoliopsida</taxon>
        <taxon>eudicotyledons</taxon>
        <taxon>Gunneridae</taxon>
        <taxon>Pentapetalae</taxon>
        <taxon>asterids</taxon>
        <taxon>campanulids</taxon>
        <taxon>Apiales</taxon>
        <taxon>Apiaceae</taxon>
        <taxon>Apioideae</taxon>
        <taxon>apioid superclade</taxon>
        <taxon>Tordylieae</taxon>
        <taxon>Tordyliinae</taxon>
        <taxon>Heracleum</taxon>
    </lineage>
</organism>
<dbReference type="Proteomes" id="UP001237642">
    <property type="component" value="Unassembled WGS sequence"/>
</dbReference>
<evidence type="ECO:0000313" key="3">
    <source>
        <dbReference type="Proteomes" id="UP001237642"/>
    </source>
</evidence>
<sequence length="432" mass="49291">MAELCMSSTTFKPQASLIYSYFSHITAFILSHPLYFSYFIFFSPYFLKLLSFLSPLFITTSFLLLLLGLAHTNSASTLFEPRQNFLHSTFHVIQRSLREKLGLERQEIISDLEECEAYKLVFVFDTPTSDMVEHTTGEEYLLQSFDDKEVVVDFSVNVGVKSAGGVHQSKSSDSQVVEEKRLQDFFEVSDDFDDNVVEKNVDPISTKSIKVVEEHVDESKMRKTVDPIITKSIKVVEENVDESKVRKGSEAKDVNIFGGNNGGGHTKKVMSLAKPFFAEAIIHSGEYTSNLGSYGSMRKEKEWNRTLACKLFEERHNTVVEGDERIDALWERHESEELSKSMRMATDTNKKKNMKTSTLLNFYGDVEEEDDDNDNEELEITKVQLCCLQAFKFSAGKMNLGMRKPNLVKFSKALKGIGWLHYAKRHGKREKS</sequence>
<accession>A0AAD8M0E8</accession>
<feature type="transmembrane region" description="Helical" evidence="1">
    <location>
        <begin position="49"/>
        <end position="70"/>
    </location>
</feature>
<keyword evidence="3" id="KW-1185">Reference proteome</keyword>
<name>A0AAD8M0E8_9APIA</name>
<dbReference type="PANTHER" id="PTHR36760:SF1">
    <property type="entry name" value="ACIDIC LEUCINE-RICH NUCLEAR PHOSPHOPROTEIN 32 FAMILY B PROTEIN"/>
    <property type="match status" value="1"/>
</dbReference>
<protein>
    <submittedName>
        <fullName evidence="2">Acidic leucine-rich nuclear phosphoprotein 32 family B protein</fullName>
    </submittedName>
</protein>
<comment type="caution">
    <text evidence="2">The sequence shown here is derived from an EMBL/GenBank/DDBJ whole genome shotgun (WGS) entry which is preliminary data.</text>
</comment>
<evidence type="ECO:0000256" key="1">
    <source>
        <dbReference type="SAM" id="Phobius"/>
    </source>
</evidence>
<reference evidence="2" key="1">
    <citation type="submission" date="2023-02" db="EMBL/GenBank/DDBJ databases">
        <title>Genome of toxic invasive species Heracleum sosnowskyi carries increased number of genes despite the absence of recent whole-genome duplications.</title>
        <authorList>
            <person name="Schelkunov M."/>
            <person name="Shtratnikova V."/>
            <person name="Makarenko M."/>
            <person name="Klepikova A."/>
            <person name="Omelchenko D."/>
            <person name="Novikova G."/>
            <person name="Obukhova E."/>
            <person name="Bogdanov V."/>
            <person name="Penin A."/>
            <person name="Logacheva M."/>
        </authorList>
    </citation>
    <scope>NUCLEOTIDE SEQUENCE</scope>
    <source>
        <strain evidence="2">Hsosn_3</strain>
        <tissue evidence="2">Leaf</tissue>
    </source>
</reference>
<keyword evidence="1" id="KW-0812">Transmembrane</keyword>
<dbReference type="AlphaFoldDB" id="A0AAD8M0E8"/>
<keyword evidence="1" id="KW-0472">Membrane</keyword>